<proteinExistence type="predicted"/>
<evidence type="ECO:0000313" key="2">
    <source>
        <dbReference type="Proteomes" id="UP000005237"/>
    </source>
</evidence>
<dbReference type="EnsemblMetazoa" id="CJA06250a.1">
    <property type="protein sequence ID" value="CJA06250a.1"/>
    <property type="gene ID" value="WBGene00125454"/>
</dbReference>
<dbReference type="Proteomes" id="UP000005237">
    <property type="component" value="Unassembled WGS sequence"/>
</dbReference>
<sequence>EHNPGVTVSPKEFQASVEKKYPQLSLSLILDTIRDLKNVSSVAKLRIISTPVVDPEKVSLSEIWHSSRSEYVDLSKPIEEILKGKPTGILLFVLFCTKSDELGKNNISKPPDKVQVAVVFAPTLLGVNPVSGKLESMIQQKSHPEKPTHLLLPGNRVQLARNRKVWEIGDSNSTMTRWQADRIVISTTRSSGLSKKVSNYAPELSMRIGPFHNNPRRPYPSKEVAHMLSRRLPVTLVRDVHSLEKSAPGKSNFARETIALLLTQECAGRFRWSWDLSSFLA</sequence>
<evidence type="ECO:0000313" key="1">
    <source>
        <dbReference type="EnsemblMetazoa" id="CJA06250a.1"/>
    </source>
</evidence>
<accession>A0A8R1HR44</accession>
<reference evidence="1" key="2">
    <citation type="submission" date="2022-06" db="UniProtKB">
        <authorList>
            <consortium name="EnsemblMetazoa"/>
        </authorList>
    </citation>
    <scope>IDENTIFICATION</scope>
    <source>
        <strain evidence="1">DF5081</strain>
    </source>
</reference>
<organism evidence="1 2">
    <name type="scientific">Caenorhabditis japonica</name>
    <dbReference type="NCBI Taxonomy" id="281687"/>
    <lineage>
        <taxon>Eukaryota</taxon>
        <taxon>Metazoa</taxon>
        <taxon>Ecdysozoa</taxon>
        <taxon>Nematoda</taxon>
        <taxon>Chromadorea</taxon>
        <taxon>Rhabditida</taxon>
        <taxon>Rhabditina</taxon>
        <taxon>Rhabditomorpha</taxon>
        <taxon>Rhabditoidea</taxon>
        <taxon>Rhabditidae</taxon>
        <taxon>Peloderinae</taxon>
        <taxon>Caenorhabditis</taxon>
    </lineage>
</organism>
<name>A0A8R1HR44_CAEJA</name>
<keyword evidence="2" id="KW-1185">Reference proteome</keyword>
<protein>
    <submittedName>
        <fullName evidence="1">Uncharacterized protein</fullName>
    </submittedName>
</protein>
<dbReference type="AlphaFoldDB" id="A0A8R1HR44"/>
<reference evidence="2" key="1">
    <citation type="submission" date="2010-08" db="EMBL/GenBank/DDBJ databases">
        <authorList>
            <consortium name="Caenorhabditis japonica Sequencing Consortium"/>
            <person name="Wilson R.K."/>
        </authorList>
    </citation>
    <scope>NUCLEOTIDE SEQUENCE [LARGE SCALE GENOMIC DNA]</scope>
    <source>
        <strain evidence="2">DF5081</strain>
    </source>
</reference>